<dbReference type="SUPFAM" id="SSF52047">
    <property type="entry name" value="RNI-like"/>
    <property type="match status" value="1"/>
</dbReference>
<protein>
    <submittedName>
        <fullName evidence="2">Uncharacterized protein</fullName>
    </submittedName>
</protein>
<reference evidence="2 3" key="1">
    <citation type="journal article" date="2017" name="Mol. Ecol.">
        <title>Comparative and population genomic landscape of Phellinus noxius: A hypervariable fungus causing root rot in trees.</title>
        <authorList>
            <person name="Chung C.L."/>
            <person name="Lee T.J."/>
            <person name="Akiba M."/>
            <person name="Lee H.H."/>
            <person name="Kuo T.H."/>
            <person name="Liu D."/>
            <person name="Ke H.M."/>
            <person name="Yokoi T."/>
            <person name="Roa M.B."/>
            <person name="Lu M.J."/>
            <person name="Chang Y.Y."/>
            <person name="Ann P.J."/>
            <person name="Tsai J.N."/>
            <person name="Chen C.Y."/>
            <person name="Tzean S.S."/>
            <person name="Ota Y."/>
            <person name="Hattori T."/>
            <person name="Sahashi N."/>
            <person name="Liou R.F."/>
            <person name="Kikuchi T."/>
            <person name="Tsai I.J."/>
        </authorList>
    </citation>
    <scope>NUCLEOTIDE SEQUENCE [LARGE SCALE GENOMIC DNA]</scope>
    <source>
        <strain evidence="2 3">FFPRI411160</strain>
    </source>
</reference>
<name>A0A286U905_9AGAM</name>
<evidence type="ECO:0000313" key="2">
    <source>
        <dbReference type="EMBL" id="PAV16058.1"/>
    </source>
</evidence>
<evidence type="ECO:0000256" key="1">
    <source>
        <dbReference type="SAM" id="MobiDB-lite"/>
    </source>
</evidence>
<dbReference type="Proteomes" id="UP000217199">
    <property type="component" value="Unassembled WGS sequence"/>
</dbReference>
<keyword evidence="3" id="KW-1185">Reference proteome</keyword>
<feature type="region of interest" description="Disordered" evidence="1">
    <location>
        <begin position="70"/>
        <end position="107"/>
    </location>
</feature>
<dbReference type="InParanoid" id="A0A286U905"/>
<dbReference type="InterPro" id="IPR032675">
    <property type="entry name" value="LRR_dom_sf"/>
</dbReference>
<feature type="compositionally biased region" description="Low complexity" evidence="1">
    <location>
        <begin position="73"/>
        <end position="90"/>
    </location>
</feature>
<proteinExistence type="predicted"/>
<dbReference type="Gene3D" id="3.80.10.10">
    <property type="entry name" value="Ribonuclease Inhibitor"/>
    <property type="match status" value="1"/>
</dbReference>
<evidence type="ECO:0000313" key="3">
    <source>
        <dbReference type="Proteomes" id="UP000217199"/>
    </source>
</evidence>
<gene>
    <name evidence="2" type="ORF">PNOK_0767800</name>
</gene>
<dbReference type="AlphaFoldDB" id="A0A286U905"/>
<dbReference type="STRING" id="2282107.A0A286U905"/>
<accession>A0A286U905</accession>
<sequence length="478" mass="52986">MPPLSVPLVDNDNPLYCPEVTAYQFLSSIKVFQSSVKDVSRFPFIHKLCTAFNCDGPCDSLEPFVLQTKDNSHSNSSVPNNNVSLPDPLSISNDQVDIKSDEPSENTNLDLTATLKHAISSGPSRSFSRTRKRNSEPSSSNFSNDFFALPAKRVKRSSSCIESSFVLSAKADPLRLSNGLIQTSETNTPFDIGTADSDNYYEYSFWPDDSYENVANQRFEHNGRTCHNELGSPQTAFDIIKHIGSILPSLRLENQLDPESVTYQDLINILGLRGHLDPKILTLFINTDIQHVNLSKVFKIPNSFLSLRRLVLSNVQLQDDDLVNLIGIRHLEAIFLDDTHIGDPGVMHLIALKQSLGHLELSWNERITDDSIPTLCTLSVLGFLSLKGTSVSMKGLRKLSCAAKSKGNRMSVILPSPCEQYMTSLEEEYDIQCNSPLVRDPVLCSELDTMALKTNLTAHAKINSGINEPIKLTAQVSL</sequence>
<dbReference type="OrthoDB" id="120976at2759"/>
<organism evidence="2 3">
    <name type="scientific">Pyrrhoderma noxium</name>
    <dbReference type="NCBI Taxonomy" id="2282107"/>
    <lineage>
        <taxon>Eukaryota</taxon>
        <taxon>Fungi</taxon>
        <taxon>Dikarya</taxon>
        <taxon>Basidiomycota</taxon>
        <taxon>Agaricomycotina</taxon>
        <taxon>Agaricomycetes</taxon>
        <taxon>Hymenochaetales</taxon>
        <taxon>Hymenochaetaceae</taxon>
        <taxon>Pyrrhoderma</taxon>
    </lineage>
</organism>
<comment type="caution">
    <text evidence="2">The sequence shown here is derived from an EMBL/GenBank/DDBJ whole genome shotgun (WGS) entry which is preliminary data.</text>
</comment>
<feature type="region of interest" description="Disordered" evidence="1">
    <location>
        <begin position="120"/>
        <end position="140"/>
    </location>
</feature>
<dbReference type="EMBL" id="NBII01000008">
    <property type="protein sequence ID" value="PAV16058.1"/>
    <property type="molecule type" value="Genomic_DNA"/>
</dbReference>